<gene>
    <name evidence="1" type="ORF">HaLaN_16434</name>
</gene>
<accession>A0A699ZBF9</accession>
<dbReference type="Proteomes" id="UP000485058">
    <property type="component" value="Unassembled WGS sequence"/>
</dbReference>
<proteinExistence type="predicted"/>
<sequence>LQPLGVKSPVRNKLFFGTFDVGDLVVYSSKPGTEKAPRLTIEEPNLIREESEFKTFGLLPGRSTQSGEVGALDDYTYEVGFDRLELQGGLGDQRRDIDIVYSVQLLYLDETYRITETKLLLNEVCPYL</sequence>
<evidence type="ECO:0000313" key="2">
    <source>
        <dbReference type="Proteomes" id="UP000485058"/>
    </source>
</evidence>
<comment type="caution">
    <text evidence="1">The sequence shown here is derived from an EMBL/GenBank/DDBJ whole genome shotgun (WGS) entry which is preliminary data.</text>
</comment>
<evidence type="ECO:0000313" key="1">
    <source>
        <dbReference type="EMBL" id="GFH19481.1"/>
    </source>
</evidence>
<name>A0A699ZBF9_HAELA</name>
<organism evidence="1 2">
    <name type="scientific">Haematococcus lacustris</name>
    <name type="common">Green alga</name>
    <name type="synonym">Haematococcus pluvialis</name>
    <dbReference type="NCBI Taxonomy" id="44745"/>
    <lineage>
        <taxon>Eukaryota</taxon>
        <taxon>Viridiplantae</taxon>
        <taxon>Chlorophyta</taxon>
        <taxon>core chlorophytes</taxon>
        <taxon>Chlorophyceae</taxon>
        <taxon>CS clade</taxon>
        <taxon>Chlamydomonadales</taxon>
        <taxon>Haematococcaceae</taxon>
        <taxon>Haematococcus</taxon>
    </lineage>
</organism>
<dbReference type="AlphaFoldDB" id="A0A699ZBF9"/>
<keyword evidence="2" id="KW-1185">Reference proteome</keyword>
<reference evidence="1 2" key="1">
    <citation type="submission" date="2020-02" db="EMBL/GenBank/DDBJ databases">
        <title>Draft genome sequence of Haematococcus lacustris strain NIES-144.</title>
        <authorList>
            <person name="Morimoto D."/>
            <person name="Nakagawa S."/>
            <person name="Yoshida T."/>
            <person name="Sawayama S."/>
        </authorList>
    </citation>
    <scope>NUCLEOTIDE SEQUENCE [LARGE SCALE GENOMIC DNA]</scope>
    <source>
        <strain evidence="1 2">NIES-144</strain>
    </source>
</reference>
<feature type="non-terminal residue" evidence="1">
    <location>
        <position position="1"/>
    </location>
</feature>
<protein>
    <submittedName>
        <fullName evidence="1">Uncharacterized protein</fullName>
    </submittedName>
</protein>
<dbReference type="EMBL" id="BLLF01001470">
    <property type="protein sequence ID" value="GFH19481.1"/>
    <property type="molecule type" value="Genomic_DNA"/>
</dbReference>